<evidence type="ECO:0000256" key="3">
    <source>
        <dbReference type="ARBA" id="ARBA00007739"/>
    </source>
</evidence>
<evidence type="ECO:0000256" key="16">
    <source>
        <dbReference type="ARBA" id="ARBA00049902"/>
    </source>
</evidence>
<proteinExistence type="inferred from homology"/>
<dbReference type="GO" id="GO:0009252">
    <property type="term" value="P:peptidoglycan biosynthetic process"/>
    <property type="evidence" value="ECO:0007669"/>
    <property type="project" value="UniProtKB-KW"/>
</dbReference>
<dbReference type="GO" id="GO:0008360">
    <property type="term" value="P:regulation of cell shape"/>
    <property type="evidence" value="ECO:0007669"/>
    <property type="project" value="UniProtKB-KW"/>
</dbReference>
<sequence>MMFWKRLSKDARRNILFASISGIALVGGGLLLWIASFDIPTLENFADRKVTQSTKIYDRTGEVLLYDVFNNIKRTVVPFEDISPYAKQAAIAIEDKNFYEHNGIQISAFLRAVFVNVLSFEFSQGGSTITQQVVKNSLLTTDKLISRKLKEWVLATKIEKILTKDEILSLYLNEIPYGGSIYGIEEASQSFFNKSAKDLTLPEAAYLAALPQAPTYYSPYGEHVDKLEARKNLVLKEMVEVGFITEEEYETARKVQVEFAPQSDRGIKAPHFVMYVREYLEKKYGPGVLENGGLRVITTLDYELQEKAEELALKHALSNEQNYNAENIGLVAIDPKTGGVLAMVGSRNYFDEDIDGNFNITTAYRQPGSAFKPFAYTAAFQKGYTPETILFDLPTQFSTTCSPEGVGENCYMPNNYDNVFRGPMTMRDALAQSVNIPAVKTLYLAGMRNTITLARSMGVTNLEDYTRYGLTLVLGGGEVRLLDMVGAYSVFANGGIKNEVVSILEVRDREGEVLEKYEEDRETVMDRNVALMTTDVLADNVARAPAFGGSSYLNFPGYQVAVKTGTTNDYRDAWIIGYTPGIAAGAWAGNNDNSPMEKRVAGFIIAPFWNEFMQYALTKLPDERFETPNLDYGYNIHPILRGKWQGSKWFVIDTVSGKLATEFTPEETKQETIYGPIHSILGNINKDNPRAPSGTSENDAQFNLWEVPVRKWVQSQNINEQTSVSIPNGYDDVHTESTRPRISIENPSNGAYIPRDSLVRVEIRTNNDNISRIDYRVDEKLVGTVSKAPFIFTFKPSDLGIEEGAHELSVSVTDNVFNTSTDTITFNVSL</sequence>
<evidence type="ECO:0000256" key="18">
    <source>
        <dbReference type="SAM" id="Phobius"/>
    </source>
</evidence>
<evidence type="ECO:0000256" key="1">
    <source>
        <dbReference type="ARBA" id="ARBA00004236"/>
    </source>
</evidence>
<dbReference type="Pfam" id="PF00912">
    <property type="entry name" value="Transgly"/>
    <property type="match status" value="1"/>
</dbReference>
<evidence type="ECO:0000259" key="19">
    <source>
        <dbReference type="Pfam" id="PF00905"/>
    </source>
</evidence>
<keyword evidence="9" id="KW-0378">Hydrolase</keyword>
<organism evidence="21 22">
    <name type="scientific">Candidatus Zambryskibacteria bacterium CG10_big_fil_rev_8_21_14_0_10_42_12</name>
    <dbReference type="NCBI Taxonomy" id="1975115"/>
    <lineage>
        <taxon>Bacteria</taxon>
        <taxon>Candidatus Zambryskiibacteriota</taxon>
    </lineage>
</organism>
<keyword evidence="5" id="KW-0121">Carboxypeptidase</keyword>
<dbReference type="Pfam" id="PF00905">
    <property type="entry name" value="Transpeptidase"/>
    <property type="match status" value="1"/>
</dbReference>
<dbReference type="NCBIfam" id="TIGR02074">
    <property type="entry name" value="PBP_1a_fam"/>
    <property type="match status" value="1"/>
</dbReference>
<keyword evidence="8" id="KW-0808">Transferase</keyword>
<keyword evidence="14" id="KW-0961">Cell wall biogenesis/degradation</keyword>
<dbReference type="GO" id="GO:0008658">
    <property type="term" value="F:penicillin binding"/>
    <property type="evidence" value="ECO:0007669"/>
    <property type="project" value="InterPro"/>
</dbReference>
<feature type="domain" description="Penicillin-binding protein transpeptidase" evidence="19">
    <location>
        <begin position="330"/>
        <end position="580"/>
    </location>
</feature>
<dbReference type="Proteomes" id="UP000231333">
    <property type="component" value="Unassembled WGS sequence"/>
</dbReference>
<comment type="subcellular location">
    <subcellularLocation>
        <location evidence="1">Cell membrane</location>
    </subcellularLocation>
</comment>
<keyword evidence="12 18" id="KW-0472">Membrane</keyword>
<gene>
    <name evidence="21" type="ORF">COV34_03500</name>
</gene>
<dbReference type="Gene3D" id="2.60.40.10">
    <property type="entry name" value="Immunoglobulins"/>
    <property type="match status" value="1"/>
</dbReference>
<dbReference type="InterPro" id="IPR036950">
    <property type="entry name" value="PBP_transglycosylase"/>
</dbReference>
<feature type="domain" description="Glycosyl transferase family 51" evidence="20">
    <location>
        <begin position="70"/>
        <end position="238"/>
    </location>
</feature>
<dbReference type="GO" id="GO:0071555">
    <property type="term" value="P:cell wall organization"/>
    <property type="evidence" value="ECO:0007669"/>
    <property type="project" value="UniProtKB-KW"/>
</dbReference>
<evidence type="ECO:0000256" key="10">
    <source>
        <dbReference type="ARBA" id="ARBA00022960"/>
    </source>
</evidence>
<comment type="catalytic activity">
    <reaction evidence="15">
        <text>Preferential cleavage: (Ac)2-L-Lys-D-Ala-|-D-Ala. Also transpeptidation of peptidyl-alanyl moieties that are N-acyl substituents of D-alanine.</text>
        <dbReference type="EC" id="3.4.16.4"/>
    </reaction>
</comment>
<dbReference type="EMBL" id="PCXL01000026">
    <property type="protein sequence ID" value="PIR37260.1"/>
    <property type="molecule type" value="Genomic_DNA"/>
</dbReference>
<comment type="catalytic activity">
    <reaction evidence="16">
        <text>[GlcNAc-(1-&gt;4)-Mur2Ac(oyl-L-Ala-gamma-D-Glu-L-Lys-D-Ala-D-Ala)](n)-di-trans,octa-cis-undecaprenyl diphosphate + beta-D-GlcNAc-(1-&gt;4)-Mur2Ac(oyl-L-Ala-gamma-D-Glu-L-Lys-D-Ala-D-Ala)-di-trans,octa-cis-undecaprenyl diphosphate = [GlcNAc-(1-&gt;4)-Mur2Ac(oyl-L-Ala-gamma-D-Glu-L-Lys-D-Ala-D-Ala)](n+1)-di-trans,octa-cis-undecaprenyl diphosphate + di-trans,octa-cis-undecaprenyl diphosphate + H(+)</text>
        <dbReference type="Rhea" id="RHEA:23708"/>
        <dbReference type="Rhea" id="RHEA-COMP:9602"/>
        <dbReference type="Rhea" id="RHEA-COMP:9603"/>
        <dbReference type="ChEBI" id="CHEBI:15378"/>
        <dbReference type="ChEBI" id="CHEBI:58405"/>
        <dbReference type="ChEBI" id="CHEBI:60033"/>
        <dbReference type="ChEBI" id="CHEBI:78435"/>
        <dbReference type="EC" id="2.4.99.28"/>
    </reaction>
</comment>
<accession>A0A2H0QSM2</accession>
<keyword evidence="7" id="KW-0328">Glycosyltransferase</keyword>
<dbReference type="SUPFAM" id="SSF53955">
    <property type="entry name" value="Lysozyme-like"/>
    <property type="match status" value="1"/>
</dbReference>
<evidence type="ECO:0000259" key="20">
    <source>
        <dbReference type="Pfam" id="PF00912"/>
    </source>
</evidence>
<dbReference type="GO" id="GO:0005886">
    <property type="term" value="C:plasma membrane"/>
    <property type="evidence" value="ECO:0007669"/>
    <property type="project" value="UniProtKB-SubCell"/>
</dbReference>
<comment type="similarity">
    <text evidence="2">In the C-terminal section; belongs to the transpeptidase family.</text>
</comment>
<dbReference type="GO" id="GO:0006508">
    <property type="term" value="P:proteolysis"/>
    <property type="evidence" value="ECO:0007669"/>
    <property type="project" value="UniProtKB-KW"/>
</dbReference>
<evidence type="ECO:0000313" key="21">
    <source>
        <dbReference type="EMBL" id="PIR37260.1"/>
    </source>
</evidence>
<evidence type="ECO:0000256" key="8">
    <source>
        <dbReference type="ARBA" id="ARBA00022679"/>
    </source>
</evidence>
<evidence type="ECO:0000256" key="7">
    <source>
        <dbReference type="ARBA" id="ARBA00022676"/>
    </source>
</evidence>
<evidence type="ECO:0000256" key="11">
    <source>
        <dbReference type="ARBA" id="ARBA00022984"/>
    </source>
</evidence>
<keyword evidence="18" id="KW-1133">Transmembrane helix</keyword>
<evidence type="ECO:0000256" key="2">
    <source>
        <dbReference type="ARBA" id="ARBA00007090"/>
    </source>
</evidence>
<dbReference type="GO" id="GO:0008955">
    <property type="term" value="F:peptidoglycan glycosyltransferase activity"/>
    <property type="evidence" value="ECO:0007669"/>
    <property type="project" value="UniProtKB-EC"/>
</dbReference>
<evidence type="ECO:0000256" key="12">
    <source>
        <dbReference type="ARBA" id="ARBA00023136"/>
    </source>
</evidence>
<dbReference type="PANTHER" id="PTHR32282:SF11">
    <property type="entry name" value="PENICILLIN-BINDING PROTEIN 1B"/>
    <property type="match status" value="1"/>
</dbReference>
<evidence type="ECO:0000256" key="14">
    <source>
        <dbReference type="ARBA" id="ARBA00023316"/>
    </source>
</evidence>
<dbReference type="PANTHER" id="PTHR32282">
    <property type="entry name" value="BINDING PROTEIN TRANSPEPTIDASE, PUTATIVE-RELATED"/>
    <property type="match status" value="1"/>
</dbReference>
<keyword evidence="6" id="KW-0645">Protease</keyword>
<evidence type="ECO:0000256" key="15">
    <source>
        <dbReference type="ARBA" id="ARBA00034000"/>
    </source>
</evidence>
<dbReference type="InterPro" id="IPR001264">
    <property type="entry name" value="Glyco_trans_51"/>
</dbReference>
<dbReference type="Pfam" id="PF17957">
    <property type="entry name" value="Big_7"/>
    <property type="match status" value="1"/>
</dbReference>
<keyword evidence="11" id="KW-0573">Peptidoglycan synthesis</keyword>
<name>A0A2H0QSM2_9BACT</name>
<dbReference type="SUPFAM" id="SSF56601">
    <property type="entry name" value="beta-lactamase/transpeptidase-like"/>
    <property type="match status" value="1"/>
</dbReference>
<dbReference type="AlphaFoldDB" id="A0A2H0QSM2"/>
<keyword evidence="10" id="KW-0133">Cell shape</keyword>
<keyword evidence="13" id="KW-0511">Multifunctional enzyme</keyword>
<dbReference type="InterPro" id="IPR023346">
    <property type="entry name" value="Lysozyme-like_dom_sf"/>
</dbReference>
<evidence type="ECO:0000256" key="13">
    <source>
        <dbReference type="ARBA" id="ARBA00023268"/>
    </source>
</evidence>
<dbReference type="GO" id="GO:0009002">
    <property type="term" value="F:serine-type D-Ala-D-Ala carboxypeptidase activity"/>
    <property type="evidence" value="ECO:0007669"/>
    <property type="project" value="UniProtKB-EC"/>
</dbReference>
<dbReference type="InterPro" id="IPR012338">
    <property type="entry name" value="Beta-lactam/transpept-like"/>
</dbReference>
<keyword evidence="4" id="KW-1003">Cell membrane</keyword>
<evidence type="ECO:0000256" key="6">
    <source>
        <dbReference type="ARBA" id="ARBA00022670"/>
    </source>
</evidence>
<dbReference type="Gene3D" id="3.40.710.10">
    <property type="entry name" value="DD-peptidase/beta-lactamase superfamily"/>
    <property type="match status" value="1"/>
</dbReference>
<evidence type="ECO:0000313" key="22">
    <source>
        <dbReference type="Proteomes" id="UP000231333"/>
    </source>
</evidence>
<dbReference type="FunFam" id="1.10.3810.10:FF:000001">
    <property type="entry name" value="Penicillin-binding protein 1A"/>
    <property type="match status" value="1"/>
</dbReference>
<dbReference type="InterPro" id="IPR001460">
    <property type="entry name" value="PCN-bd_Tpept"/>
</dbReference>
<keyword evidence="18" id="KW-0812">Transmembrane</keyword>
<comment type="similarity">
    <text evidence="3">In the N-terminal section; belongs to the glycosyltransferase 51 family.</text>
</comment>
<dbReference type="GO" id="GO:0030288">
    <property type="term" value="C:outer membrane-bounded periplasmic space"/>
    <property type="evidence" value="ECO:0007669"/>
    <property type="project" value="TreeGrafter"/>
</dbReference>
<evidence type="ECO:0000256" key="4">
    <source>
        <dbReference type="ARBA" id="ARBA00022475"/>
    </source>
</evidence>
<feature type="region of interest" description="Disordered" evidence="17">
    <location>
        <begin position="723"/>
        <end position="748"/>
    </location>
</feature>
<reference evidence="21 22" key="1">
    <citation type="submission" date="2017-09" db="EMBL/GenBank/DDBJ databases">
        <title>Depth-based differentiation of microbial function through sediment-hosted aquifers and enrichment of novel symbionts in the deep terrestrial subsurface.</title>
        <authorList>
            <person name="Probst A.J."/>
            <person name="Ladd B."/>
            <person name="Jarett J.K."/>
            <person name="Geller-Mcgrath D.E."/>
            <person name="Sieber C.M."/>
            <person name="Emerson J.B."/>
            <person name="Anantharaman K."/>
            <person name="Thomas B.C."/>
            <person name="Malmstrom R."/>
            <person name="Stieglmeier M."/>
            <person name="Klingl A."/>
            <person name="Woyke T."/>
            <person name="Ryan C.M."/>
            <person name="Banfield J.F."/>
        </authorList>
    </citation>
    <scope>NUCLEOTIDE SEQUENCE [LARGE SCALE GENOMIC DNA]</scope>
    <source>
        <strain evidence="21">CG10_big_fil_rev_8_21_14_0_10_42_12</strain>
    </source>
</reference>
<dbReference type="InterPro" id="IPR013783">
    <property type="entry name" value="Ig-like_fold"/>
</dbReference>
<dbReference type="InterPro" id="IPR050396">
    <property type="entry name" value="Glycosyltr_51/Transpeptidase"/>
</dbReference>
<dbReference type="Gene3D" id="1.10.3810.10">
    <property type="entry name" value="Biosynthetic peptidoglycan transglycosylase-like"/>
    <property type="match status" value="1"/>
</dbReference>
<evidence type="ECO:0000256" key="9">
    <source>
        <dbReference type="ARBA" id="ARBA00022801"/>
    </source>
</evidence>
<protein>
    <submittedName>
        <fullName evidence="21">Penicillin-binding protein</fullName>
    </submittedName>
</protein>
<comment type="caution">
    <text evidence="21">The sequence shown here is derived from an EMBL/GenBank/DDBJ whole genome shotgun (WGS) entry which is preliminary data.</text>
</comment>
<feature type="transmembrane region" description="Helical" evidence="18">
    <location>
        <begin position="15"/>
        <end position="35"/>
    </location>
</feature>
<evidence type="ECO:0000256" key="5">
    <source>
        <dbReference type="ARBA" id="ARBA00022645"/>
    </source>
</evidence>
<evidence type="ECO:0000256" key="17">
    <source>
        <dbReference type="SAM" id="MobiDB-lite"/>
    </source>
</evidence>